<dbReference type="Proteomes" id="UP001369958">
    <property type="component" value="Chromosome"/>
</dbReference>
<evidence type="ECO:0000256" key="1">
    <source>
        <dbReference type="ARBA" id="ARBA00009437"/>
    </source>
</evidence>
<keyword evidence="3" id="KW-0238">DNA-binding</keyword>
<dbReference type="Gene3D" id="1.10.10.10">
    <property type="entry name" value="Winged helix-like DNA-binding domain superfamily/Winged helix DNA-binding domain"/>
    <property type="match status" value="1"/>
</dbReference>
<dbReference type="SUPFAM" id="SSF53850">
    <property type="entry name" value="Periplasmic binding protein-like II"/>
    <property type="match status" value="1"/>
</dbReference>
<dbReference type="InterPro" id="IPR005119">
    <property type="entry name" value="LysR_subst-bd"/>
</dbReference>
<dbReference type="Pfam" id="PF03466">
    <property type="entry name" value="LysR_substrate"/>
    <property type="match status" value="1"/>
</dbReference>
<dbReference type="InterPro" id="IPR050950">
    <property type="entry name" value="HTH-type_LysR_regulators"/>
</dbReference>
<sequence length="286" mass="31530">MKINHHQIVAFNAACRHKGFSSAAKALGVTQSSVTQNVAKFEAEIGARLFERRRTGLVLTPAGSKIHSVTEEIGHLYLVLEERMGEYAHLNKGLLRVVAAASQPALSYLSRFKERHPGIELAFDNASWRQCADLLRNRDADVALMPQPENAAGLYLWPIEERVHMALVYKGHPLFEAPEITIAQMAQTTVVLASSRSFARWRFERRAVELGVRLPDIMTVGSTPMAVEAVSNGLGIGITYGEAVQSEPRLRAIPIADLADSYSLVAACNSDVRDLAIIRSFFDCMD</sequence>
<keyword evidence="2" id="KW-0805">Transcription regulation</keyword>
<dbReference type="CDD" id="cd05466">
    <property type="entry name" value="PBP2_LTTR_substrate"/>
    <property type="match status" value="1"/>
</dbReference>
<evidence type="ECO:0000256" key="4">
    <source>
        <dbReference type="ARBA" id="ARBA00023163"/>
    </source>
</evidence>
<reference evidence="6 7" key="1">
    <citation type="submission" date="2024-02" db="EMBL/GenBank/DDBJ databases">
        <title>Complete genome sequence of Pelagibacterium nitratireducens ZH15.</title>
        <authorList>
            <person name="Zhao L.H."/>
        </authorList>
    </citation>
    <scope>NUCLEOTIDE SEQUENCE [LARGE SCALE GENOMIC DNA]</scope>
    <source>
        <strain evidence="6 7">ZH15</strain>
    </source>
</reference>
<dbReference type="EMBL" id="CP146275">
    <property type="protein sequence ID" value="WWT32427.1"/>
    <property type="molecule type" value="Genomic_DNA"/>
</dbReference>
<evidence type="ECO:0000313" key="7">
    <source>
        <dbReference type="Proteomes" id="UP001369958"/>
    </source>
</evidence>
<keyword evidence="7" id="KW-1185">Reference proteome</keyword>
<dbReference type="SUPFAM" id="SSF46785">
    <property type="entry name" value="Winged helix' DNA-binding domain"/>
    <property type="match status" value="1"/>
</dbReference>
<evidence type="ECO:0000313" key="6">
    <source>
        <dbReference type="EMBL" id="WWT32427.1"/>
    </source>
</evidence>
<protein>
    <submittedName>
        <fullName evidence="6">LysR family transcriptional regulator</fullName>
    </submittedName>
</protein>
<keyword evidence="4" id="KW-0804">Transcription</keyword>
<dbReference type="PRINTS" id="PR00039">
    <property type="entry name" value="HTHLYSR"/>
</dbReference>
<evidence type="ECO:0000259" key="5">
    <source>
        <dbReference type="PROSITE" id="PS50931"/>
    </source>
</evidence>
<evidence type="ECO:0000256" key="3">
    <source>
        <dbReference type="ARBA" id="ARBA00023125"/>
    </source>
</evidence>
<name>A0ABZ2HXX9_9HYPH</name>
<dbReference type="PROSITE" id="PS50931">
    <property type="entry name" value="HTH_LYSR"/>
    <property type="match status" value="1"/>
</dbReference>
<evidence type="ECO:0000256" key="2">
    <source>
        <dbReference type="ARBA" id="ARBA00023015"/>
    </source>
</evidence>
<organism evidence="6 7">
    <name type="scientific">Pelagibacterium nitratireducens</name>
    <dbReference type="NCBI Taxonomy" id="1046114"/>
    <lineage>
        <taxon>Bacteria</taxon>
        <taxon>Pseudomonadati</taxon>
        <taxon>Pseudomonadota</taxon>
        <taxon>Alphaproteobacteria</taxon>
        <taxon>Hyphomicrobiales</taxon>
        <taxon>Devosiaceae</taxon>
        <taxon>Pelagibacterium</taxon>
    </lineage>
</organism>
<dbReference type="RefSeq" id="WP_338607852.1">
    <property type="nucleotide sequence ID" value="NZ_CP146275.1"/>
</dbReference>
<dbReference type="InterPro" id="IPR000847">
    <property type="entry name" value="LysR_HTH_N"/>
</dbReference>
<dbReference type="Pfam" id="PF00126">
    <property type="entry name" value="HTH_1"/>
    <property type="match status" value="1"/>
</dbReference>
<proteinExistence type="inferred from homology"/>
<feature type="domain" description="HTH lysR-type" evidence="5">
    <location>
        <begin position="1"/>
        <end position="60"/>
    </location>
</feature>
<gene>
    <name evidence="6" type="ORF">V6617_15665</name>
</gene>
<dbReference type="Gene3D" id="3.40.190.290">
    <property type="match status" value="1"/>
</dbReference>
<dbReference type="InterPro" id="IPR036390">
    <property type="entry name" value="WH_DNA-bd_sf"/>
</dbReference>
<dbReference type="PANTHER" id="PTHR30419">
    <property type="entry name" value="HTH-TYPE TRANSCRIPTIONAL REGULATOR YBHD"/>
    <property type="match status" value="1"/>
</dbReference>
<comment type="similarity">
    <text evidence="1">Belongs to the LysR transcriptional regulatory family.</text>
</comment>
<dbReference type="InterPro" id="IPR036388">
    <property type="entry name" value="WH-like_DNA-bd_sf"/>
</dbReference>
<accession>A0ABZ2HXX9</accession>